<sequence length="157" mass="16959">MPDLQGCSHSTQHTSCPRSSWSSPRQPHSRLYLDGFAFPKGHIPAHKGECAALFLSYFASLSASPYRSRFLFGTRTSSNSLSPLRLTLPRRERNPGSDQLKGAQPSPSGLRGVERGSLRWRLGKAMGLGRLAVAAGLELVAAAAAAALNRKHSPHIM</sequence>
<gene>
    <name evidence="1" type="ORF">F5148DRAFT_95971</name>
</gene>
<evidence type="ECO:0000313" key="1">
    <source>
        <dbReference type="EMBL" id="KAI9512120.1"/>
    </source>
</evidence>
<reference evidence="1" key="1">
    <citation type="submission" date="2021-03" db="EMBL/GenBank/DDBJ databases">
        <title>Evolutionary priming and transition to the ectomycorrhizal habit in an iconic lineage of mushroom-forming fungi: is preadaptation a requirement?</title>
        <authorList>
            <consortium name="DOE Joint Genome Institute"/>
            <person name="Looney B.P."/>
            <person name="Miyauchi S."/>
            <person name="Morin E."/>
            <person name="Drula E."/>
            <person name="Courty P.E."/>
            <person name="Chicoki N."/>
            <person name="Fauchery L."/>
            <person name="Kohler A."/>
            <person name="Kuo A."/>
            <person name="LaButti K."/>
            <person name="Pangilinan J."/>
            <person name="Lipzen A."/>
            <person name="Riley R."/>
            <person name="Andreopoulos W."/>
            <person name="He G."/>
            <person name="Johnson J."/>
            <person name="Barry K.W."/>
            <person name="Grigoriev I.V."/>
            <person name="Nagy L."/>
            <person name="Hibbett D."/>
            <person name="Henrissat B."/>
            <person name="Matheny P.B."/>
            <person name="Labbe J."/>
            <person name="Martin A.F."/>
        </authorList>
    </citation>
    <scope>NUCLEOTIDE SEQUENCE</scope>
    <source>
        <strain evidence="1">BPL698</strain>
    </source>
</reference>
<name>A0ACC0UK57_9AGAM</name>
<evidence type="ECO:0000313" key="2">
    <source>
        <dbReference type="Proteomes" id="UP001207468"/>
    </source>
</evidence>
<dbReference type="EMBL" id="JAGFNK010000012">
    <property type="protein sequence ID" value="KAI9512120.1"/>
    <property type="molecule type" value="Genomic_DNA"/>
</dbReference>
<proteinExistence type="predicted"/>
<keyword evidence="2" id="KW-1185">Reference proteome</keyword>
<organism evidence="1 2">
    <name type="scientific">Russula earlei</name>
    <dbReference type="NCBI Taxonomy" id="71964"/>
    <lineage>
        <taxon>Eukaryota</taxon>
        <taxon>Fungi</taxon>
        <taxon>Dikarya</taxon>
        <taxon>Basidiomycota</taxon>
        <taxon>Agaricomycotina</taxon>
        <taxon>Agaricomycetes</taxon>
        <taxon>Russulales</taxon>
        <taxon>Russulaceae</taxon>
        <taxon>Russula</taxon>
    </lineage>
</organism>
<comment type="caution">
    <text evidence="1">The sequence shown here is derived from an EMBL/GenBank/DDBJ whole genome shotgun (WGS) entry which is preliminary data.</text>
</comment>
<dbReference type="Proteomes" id="UP001207468">
    <property type="component" value="Unassembled WGS sequence"/>
</dbReference>
<accession>A0ACC0UK57</accession>
<protein>
    <submittedName>
        <fullName evidence="1">Uncharacterized protein</fullName>
    </submittedName>
</protein>